<dbReference type="EMBL" id="JBBNAG010000004">
    <property type="protein sequence ID" value="KAK9140372.1"/>
    <property type="molecule type" value="Genomic_DNA"/>
</dbReference>
<dbReference type="Proteomes" id="UP001419268">
    <property type="component" value="Unassembled WGS sequence"/>
</dbReference>
<accession>A0AAP0JWS2</accession>
<gene>
    <name evidence="1" type="ORF">Scep_010053</name>
</gene>
<protein>
    <submittedName>
        <fullName evidence="1">Uncharacterized protein</fullName>
    </submittedName>
</protein>
<keyword evidence="2" id="KW-1185">Reference proteome</keyword>
<proteinExistence type="predicted"/>
<dbReference type="AlphaFoldDB" id="A0AAP0JWS2"/>
<organism evidence="1 2">
    <name type="scientific">Stephania cephalantha</name>
    <dbReference type="NCBI Taxonomy" id="152367"/>
    <lineage>
        <taxon>Eukaryota</taxon>
        <taxon>Viridiplantae</taxon>
        <taxon>Streptophyta</taxon>
        <taxon>Embryophyta</taxon>
        <taxon>Tracheophyta</taxon>
        <taxon>Spermatophyta</taxon>
        <taxon>Magnoliopsida</taxon>
        <taxon>Ranunculales</taxon>
        <taxon>Menispermaceae</taxon>
        <taxon>Menispermoideae</taxon>
        <taxon>Cissampelideae</taxon>
        <taxon>Stephania</taxon>
    </lineage>
</organism>
<comment type="caution">
    <text evidence="1">The sequence shown here is derived from an EMBL/GenBank/DDBJ whole genome shotgun (WGS) entry which is preliminary data.</text>
</comment>
<reference evidence="1 2" key="1">
    <citation type="submission" date="2024-01" db="EMBL/GenBank/DDBJ databases">
        <title>Genome assemblies of Stephania.</title>
        <authorList>
            <person name="Yang L."/>
        </authorList>
    </citation>
    <scope>NUCLEOTIDE SEQUENCE [LARGE SCALE GENOMIC DNA]</scope>
    <source>
        <strain evidence="1">JXDWG</strain>
        <tissue evidence="1">Leaf</tissue>
    </source>
</reference>
<sequence>MKLHLGNYLALKILEIKAFGSEMILHPCFVRSGRLKLYKSLKLIPPSFFLTQSLDQFIQFTPFFSDFFEPHQKEFIIFCRESHMDKRSRNGANTIK</sequence>
<evidence type="ECO:0000313" key="1">
    <source>
        <dbReference type="EMBL" id="KAK9140372.1"/>
    </source>
</evidence>
<name>A0AAP0JWS2_9MAGN</name>
<evidence type="ECO:0000313" key="2">
    <source>
        <dbReference type="Proteomes" id="UP001419268"/>
    </source>
</evidence>